<protein>
    <submittedName>
        <fullName evidence="2">GDSL-type esterase/lipase family protein</fullName>
    </submittedName>
</protein>
<dbReference type="Gene3D" id="3.40.50.1110">
    <property type="entry name" value="SGNH hydrolase"/>
    <property type="match status" value="1"/>
</dbReference>
<dbReference type="RefSeq" id="WP_377818007.1">
    <property type="nucleotide sequence ID" value="NZ_JBHSLU010000161.1"/>
</dbReference>
<dbReference type="SUPFAM" id="SSF52266">
    <property type="entry name" value="SGNH hydrolase"/>
    <property type="match status" value="1"/>
</dbReference>
<evidence type="ECO:0000313" key="3">
    <source>
        <dbReference type="Proteomes" id="UP001596060"/>
    </source>
</evidence>
<feature type="domain" description="SGNH hydrolase-type esterase" evidence="1">
    <location>
        <begin position="32"/>
        <end position="204"/>
    </location>
</feature>
<dbReference type="EMBL" id="JBHSLU010000161">
    <property type="protein sequence ID" value="MFC5509252.1"/>
    <property type="molecule type" value="Genomic_DNA"/>
</dbReference>
<proteinExistence type="predicted"/>
<keyword evidence="3" id="KW-1185">Reference proteome</keyword>
<dbReference type="Proteomes" id="UP001596060">
    <property type="component" value="Unassembled WGS sequence"/>
</dbReference>
<dbReference type="InterPro" id="IPR036514">
    <property type="entry name" value="SGNH_hydro_sf"/>
</dbReference>
<comment type="caution">
    <text evidence="2">The sequence shown here is derived from an EMBL/GenBank/DDBJ whole genome shotgun (WGS) entry which is preliminary data.</text>
</comment>
<reference evidence="3" key="1">
    <citation type="journal article" date="2019" name="Int. J. Syst. Evol. Microbiol.">
        <title>The Global Catalogue of Microorganisms (GCM) 10K type strain sequencing project: providing services to taxonomists for standard genome sequencing and annotation.</title>
        <authorList>
            <consortium name="The Broad Institute Genomics Platform"/>
            <consortium name="The Broad Institute Genome Sequencing Center for Infectious Disease"/>
            <person name="Wu L."/>
            <person name="Ma J."/>
        </authorList>
    </citation>
    <scope>NUCLEOTIDE SEQUENCE [LARGE SCALE GENOMIC DNA]</scope>
    <source>
        <strain evidence="3">CCUG 43117</strain>
    </source>
</reference>
<evidence type="ECO:0000313" key="2">
    <source>
        <dbReference type="EMBL" id="MFC5509252.1"/>
    </source>
</evidence>
<sequence>MGYAAENPSANAAAFAALRDAIGASPAPTLGFLGHSIPAAGVSNTATETRNANYGMQYWVPALAGQRIRSEHSLNKAVAGATALAAQAQIAPMIAAKPNRVIVDIGRNDTSFQNFVDGVVPIYDALLGAGIAVDAIPLMPTSLTTASTRGYMQRISAWVREQGQKGIRNFNVIDCGRDYGDPLSANFAPKSDSGNTYDNTHPAGLGGYRISKPLAAFYRQIYPEIVTLQGVADQYDADNFPGGNLIPNGILDGTGGTLTTNQGVTTTGSVMATGWAMVATTPYTGGSPLSGLTMTAAKAALDAFGAPGQRITFSGGYTGDVGSIFGIRWSGSGGDYAKLNVGDWVEATAEVELLGGTVQQLLAGIQLGLFLNMGGTLYAAKDGYAVTSGLSPKEGYKVTLRTPPIQITAIPTLEQVTVYAIPTQGAQTFAENCVFETRYVALRKISAP</sequence>
<evidence type="ECO:0000259" key="1">
    <source>
        <dbReference type="Pfam" id="PF13472"/>
    </source>
</evidence>
<gene>
    <name evidence="2" type="ORF">ACFPN9_28985</name>
</gene>
<accession>A0ABW0PBT4</accession>
<dbReference type="Pfam" id="PF13472">
    <property type="entry name" value="Lipase_GDSL_2"/>
    <property type="match status" value="1"/>
</dbReference>
<dbReference type="InterPro" id="IPR013830">
    <property type="entry name" value="SGNH_hydro"/>
</dbReference>
<name>A0ABW0PBT4_9HYPH</name>
<organism evidence="2 3">
    <name type="scientific">Bosea massiliensis</name>
    <dbReference type="NCBI Taxonomy" id="151419"/>
    <lineage>
        <taxon>Bacteria</taxon>
        <taxon>Pseudomonadati</taxon>
        <taxon>Pseudomonadota</taxon>
        <taxon>Alphaproteobacteria</taxon>
        <taxon>Hyphomicrobiales</taxon>
        <taxon>Boseaceae</taxon>
        <taxon>Bosea</taxon>
    </lineage>
</organism>